<feature type="compositionally biased region" description="Polar residues" evidence="1">
    <location>
        <begin position="225"/>
        <end position="246"/>
    </location>
</feature>
<feature type="region of interest" description="Disordered" evidence="1">
    <location>
        <begin position="224"/>
        <end position="246"/>
    </location>
</feature>
<keyword evidence="2" id="KW-1185">Reference proteome</keyword>
<accession>A0AB40AJM9</accession>
<dbReference type="RefSeq" id="XP_039115033.1">
    <property type="nucleotide sequence ID" value="XM_039259099.1"/>
</dbReference>
<evidence type="ECO:0000256" key="1">
    <source>
        <dbReference type="SAM" id="MobiDB-lite"/>
    </source>
</evidence>
<protein>
    <submittedName>
        <fullName evidence="3">Uncharacterized protein LOC120250300</fullName>
    </submittedName>
</protein>
<proteinExistence type="predicted"/>
<dbReference type="GeneID" id="120250300"/>
<dbReference type="AlphaFoldDB" id="A0AB40AJM9"/>
<reference evidence="3" key="1">
    <citation type="submission" date="2025-08" db="UniProtKB">
        <authorList>
            <consortium name="RefSeq"/>
        </authorList>
    </citation>
    <scope>IDENTIFICATION</scope>
</reference>
<name>A0AB40AJM9_DIOCR</name>
<dbReference type="Proteomes" id="UP001515500">
    <property type="component" value="Chromosome 19"/>
</dbReference>
<evidence type="ECO:0000313" key="2">
    <source>
        <dbReference type="Proteomes" id="UP001515500"/>
    </source>
</evidence>
<evidence type="ECO:0000313" key="3">
    <source>
        <dbReference type="RefSeq" id="XP_039115033.1"/>
    </source>
</evidence>
<sequence length="297" mass="33496">MSNLISILLSKLYLVHHLSDILAFNLIFMEMNRAEVLRESLNSGLRVFFDEDQESYFDLSVERLPDSEFFEVQISFSSPSDIDKGKGIPASEDQIISPVDQQALLEDSIEILGHVSCLDLKILNGCRSSNSSFDDGLFSCKPRCPKPKTLRKPSKLVSLINKRVVKFFVKFPSIKTGNPFMPAFRSFTPKVQENDNLIEKNASISSRFMLPLNKWMSSKRKVKVNESSSSRPSFSQNTGDNSSTNRFMNFRSCPNSIMSSPSHGLNKDRGIFERDCAINAAIDHCKLSFHGGNFSER</sequence>
<gene>
    <name evidence="3" type="primary">LOC120250300</name>
</gene>
<organism evidence="2 3">
    <name type="scientific">Dioscorea cayennensis subsp. rotundata</name>
    <name type="common">White Guinea yam</name>
    <name type="synonym">Dioscorea rotundata</name>
    <dbReference type="NCBI Taxonomy" id="55577"/>
    <lineage>
        <taxon>Eukaryota</taxon>
        <taxon>Viridiplantae</taxon>
        <taxon>Streptophyta</taxon>
        <taxon>Embryophyta</taxon>
        <taxon>Tracheophyta</taxon>
        <taxon>Spermatophyta</taxon>
        <taxon>Magnoliopsida</taxon>
        <taxon>Liliopsida</taxon>
        <taxon>Dioscoreales</taxon>
        <taxon>Dioscoreaceae</taxon>
        <taxon>Dioscorea</taxon>
    </lineage>
</organism>